<proteinExistence type="predicted"/>
<evidence type="ECO:0000313" key="2">
    <source>
        <dbReference type="EMBL" id="ETP27149.1"/>
    </source>
</evidence>
<organism evidence="2 3">
    <name type="scientific">Phytophthora nicotianae CJ01A1</name>
    <dbReference type="NCBI Taxonomy" id="1317063"/>
    <lineage>
        <taxon>Eukaryota</taxon>
        <taxon>Sar</taxon>
        <taxon>Stramenopiles</taxon>
        <taxon>Oomycota</taxon>
        <taxon>Peronosporomycetes</taxon>
        <taxon>Peronosporales</taxon>
        <taxon>Peronosporaceae</taxon>
        <taxon>Phytophthora</taxon>
    </lineage>
</organism>
<gene>
    <name evidence="2" type="ORF">F441_00309</name>
</gene>
<evidence type="ECO:0000256" key="1">
    <source>
        <dbReference type="SAM" id="MobiDB-lite"/>
    </source>
</evidence>
<reference evidence="2 3" key="1">
    <citation type="submission" date="2013-11" db="EMBL/GenBank/DDBJ databases">
        <title>The Genome Sequence of Phytophthora parasitica CJ01A1.</title>
        <authorList>
            <consortium name="The Broad Institute Genomics Platform"/>
            <person name="Russ C."/>
            <person name="Tyler B."/>
            <person name="Panabieres F."/>
            <person name="Shan W."/>
            <person name="Tripathy S."/>
            <person name="Grunwald N."/>
            <person name="Machado M."/>
            <person name="Johnson C.S."/>
            <person name="Walker B."/>
            <person name="Young S.K."/>
            <person name="Zeng Q."/>
            <person name="Gargeya S."/>
            <person name="Fitzgerald M."/>
            <person name="Haas B."/>
            <person name="Abouelleil A."/>
            <person name="Allen A.W."/>
            <person name="Alvarado L."/>
            <person name="Arachchi H.M."/>
            <person name="Berlin A.M."/>
            <person name="Chapman S.B."/>
            <person name="Gainer-Dewar J."/>
            <person name="Goldberg J."/>
            <person name="Griggs A."/>
            <person name="Gujja S."/>
            <person name="Hansen M."/>
            <person name="Howarth C."/>
            <person name="Imamovic A."/>
            <person name="Ireland A."/>
            <person name="Larimer J."/>
            <person name="McCowan C."/>
            <person name="Murphy C."/>
            <person name="Pearson M."/>
            <person name="Poon T.W."/>
            <person name="Priest M."/>
            <person name="Roberts A."/>
            <person name="Saif S."/>
            <person name="Shea T."/>
            <person name="Sisk P."/>
            <person name="Sykes S."/>
            <person name="Wortman J."/>
            <person name="Nusbaum C."/>
            <person name="Birren B."/>
        </authorList>
    </citation>
    <scope>NUCLEOTIDE SEQUENCE [LARGE SCALE GENOMIC DNA]</scope>
    <source>
        <strain evidence="2 3">CJ01A1</strain>
    </source>
</reference>
<feature type="non-terminal residue" evidence="2">
    <location>
        <position position="1"/>
    </location>
</feature>
<feature type="region of interest" description="Disordered" evidence="1">
    <location>
        <begin position="1"/>
        <end position="34"/>
    </location>
</feature>
<name>W2XYY7_PHYNI</name>
<dbReference type="AlphaFoldDB" id="W2XYY7"/>
<evidence type="ECO:0000313" key="3">
    <source>
        <dbReference type="Proteomes" id="UP000018958"/>
    </source>
</evidence>
<dbReference type="Proteomes" id="UP000018958">
    <property type="component" value="Unassembled WGS sequence"/>
</dbReference>
<protein>
    <submittedName>
        <fullName evidence="2">Uncharacterized protein</fullName>
    </submittedName>
</protein>
<sequence length="34" mass="3741">LKLTPETSKMDFPEISEPVSGRALNSMPRGNSHN</sequence>
<dbReference type="EMBL" id="ANIX01000069">
    <property type="protein sequence ID" value="ETP27149.1"/>
    <property type="molecule type" value="Genomic_DNA"/>
</dbReference>
<accession>W2XYY7</accession>
<comment type="caution">
    <text evidence="2">The sequence shown here is derived from an EMBL/GenBank/DDBJ whole genome shotgun (WGS) entry which is preliminary data.</text>
</comment>